<evidence type="ECO:0000313" key="1">
    <source>
        <dbReference type="EMBL" id="KAG5181078.1"/>
    </source>
</evidence>
<organism evidence="1 3">
    <name type="scientific">Tribonema minus</name>
    <dbReference type="NCBI Taxonomy" id="303371"/>
    <lineage>
        <taxon>Eukaryota</taxon>
        <taxon>Sar</taxon>
        <taxon>Stramenopiles</taxon>
        <taxon>Ochrophyta</taxon>
        <taxon>PX clade</taxon>
        <taxon>Xanthophyceae</taxon>
        <taxon>Tribonematales</taxon>
        <taxon>Tribonemataceae</taxon>
        <taxon>Tribonema</taxon>
    </lineage>
</organism>
<dbReference type="AlphaFoldDB" id="A0A835YUR9"/>
<comment type="caution">
    <text evidence="1">The sequence shown here is derived from an EMBL/GenBank/DDBJ whole genome shotgun (WGS) entry which is preliminary data.</text>
</comment>
<reference evidence="1" key="1">
    <citation type="submission" date="2021-02" db="EMBL/GenBank/DDBJ databases">
        <title>First Annotated Genome of the Yellow-green Alga Tribonema minus.</title>
        <authorList>
            <person name="Mahan K.M."/>
        </authorList>
    </citation>
    <scope>NUCLEOTIDE SEQUENCE</scope>
    <source>
        <strain evidence="1">UTEX B ZZ1240</strain>
    </source>
</reference>
<proteinExistence type="predicted"/>
<dbReference type="EMBL" id="JAFCMP010000223">
    <property type="protein sequence ID" value="KAG5183293.1"/>
    <property type="molecule type" value="Genomic_DNA"/>
</dbReference>
<sequence>MTICRHYTRATINCTFLLFVDHNLNWCTPLQKVSIAERLTVVPTPCVRSALMATTAFNDQGYGPTITRRSLFQTQQLECRRRRQGWCNYQYRDDMPTMDSAKKTEEEGISAQPALTVRTGLLHVRTGDLHWNEACVGLRLPPSPPMRPRWPLAIRRGIHQPPSPGAHPIGCYVDANAEQGVSCAAGVLYQHHLCTGQDRAPYCGQHT</sequence>
<name>A0A835YUR9_9STRA</name>
<keyword evidence="3" id="KW-1185">Reference proteome</keyword>
<protein>
    <submittedName>
        <fullName evidence="1">Uncharacterized protein</fullName>
    </submittedName>
</protein>
<evidence type="ECO:0000313" key="2">
    <source>
        <dbReference type="EMBL" id="KAG5183293.1"/>
    </source>
</evidence>
<dbReference type="EMBL" id="JAFCMP010000337">
    <property type="protein sequence ID" value="KAG5181078.1"/>
    <property type="molecule type" value="Genomic_DNA"/>
</dbReference>
<dbReference type="Proteomes" id="UP000664859">
    <property type="component" value="Unassembled WGS sequence"/>
</dbReference>
<evidence type="ECO:0000313" key="3">
    <source>
        <dbReference type="Proteomes" id="UP000664859"/>
    </source>
</evidence>
<accession>A0A835YUR9</accession>
<gene>
    <name evidence="2" type="ORF">JKP88DRAFT_261103</name>
    <name evidence="1" type="ORF">JKP88DRAFT_268831</name>
</gene>